<gene>
    <name evidence="1" type="ORF">SAMN06265222_113110</name>
</gene>
<keyword evidence="2" id="KW-1185">Reference proteome</keyword>
<protein>
    <submittedName>
        <fullName evidence="1">Uncharacterized protein</fullName>
    </submittedName>
</protein>
<accession>A0ABY1QHH7</accession>
<name>A0ABY1QHH7_9BACT</name>
<organism evidence="1 2">
    <name type="scientific">Neorhodopirellula lusitana</name>
    <dbReference type="NCBI Taxonomy" id="445327"/>
    <lineage>
        <taxon>Bacteria</taxon>
        <taxon>Pseudomonadati</taxon>
        <taxon>Planctomycetota</taxon>
        <taxon>Planctomycetia</taxon>
        <taxon>Pirellulales</taxon>
        <taxon>Pirellulaceae</taxon>
        <taxon>Neorhodopirellula</taxon>
    </lineage>
</organism>
<comment type="caution">
    <text evidence="1">The sequence shown here is derived from an EMBL/GenBank/DDBJ whole genome shotgun (WGS) entry which is preliminary data.</text>
</comment>
<evidence type="ECO:0000313" key="1">
    <source>
        <dbReference type="EMBL" id="SMP70709.1"/>
    </source>
</evidence>
<dbReference type="Proteomes" id="UP001158067">
    <property type="component" value="Unassembled WGS sequence"/>
</dbReference>
<reference evidence="1 2" key="1">
    <citation type="submission" date="2017-05" db="EMBL/GenBank/DDBJ databases">
        <authorList>
            <person name="Varghese N."/>
            <person name="Submissions S."/>
        </authorList>
    </citation>
    <scope>NUCLEOTIDE SEQUENCE [LARGE SCALE GENOMIC DNA]</scope>
    <source>
        <strain evidence="1 2">DSM 25457</strain>
    </source>
</reference>
<evidence type="ECO:0000313" key="2">
    <source>
        <dbReference type="Proteomes" id="UP001158067"/>
    </source>
</evidence>
<proteinExistence type="predicted"/>
<sequence length="103" mass="11635">MVKNNFRRKRGTDAIEKWISVAPDEVLARGATCVTSWLNWEMTNTEIGSEWHGHKPKLQWRNGFGSECGRKWVHGTEKALYLDQSSLSPCRSGLTPLMESATA</sequence>
<dbReference type="EMBL" id="FXUG01000013">
    <property type="protein sequence ID" value="SMP70709.1"/>
    <property type="molecule type" value="Genomic_DNA"/>
</dbReference>